<dbReference type="AlphaFoldDB" id="W6QNS0"/>
<evidence type="ECO:0000313" key="3">
    <source>
        <dbReference type="Proteomes" id="UP000030686"/>
    </source>
</evidence>
<reference evidence="2" key="1">
    <citation type="journal article" date="2014" name="Nat. Commun.">
        <title>Multiple recent horizontal transfers of a large genomic region in cheese making fungi.</title>
        <authorList>
            <person name="Cheeseman K."/>
            <person name="Ropars J."/>
            <person name="Renault P."/>
            <person name="Dupont J."/>
            <person name="Gouzy J."/>
            <person name="Branca A."/>
            <person name="Abraham A.L."/>
            <person name="Ceppi M."/>
            <person name="Conseiller E."/>
            <person name="Debuchy R."/>
            <person name="Malagnac F."/>
            <person name="Goarin A."/>
            <person name="Silar P."/>
            <person name="Lacoste S."/>
            <person name="Sallet E."/>
            <person name="Bensimon A."/>
            <person name="Giraud T."/>
            <person name="Brygoo Y."/>
        </authorList>
    </citation>
    <scope>NUCLEOTIDE SEQUENCE [LARGE SCALE GENOMIC DNA]</scope>
    <source>
        <strain evidence="2">FM164</strain>
    </source>
</reference>
<protein>
    <submittedName>
        <fullName evidence="2">Uncharacterized protein</fullName>
    </submittedName>
</protein>
<sequence length="105" mass="12550">MYMWQMVFLSKLCVRSDGPLSSTVEEKVIPRKHWHTFKLRIKIVFLWHNSQKGSRPLKSSDKKLGSRDRHPLARLQRYYYTDETLETKSTRPANQTPRVNSDRCR</sequence>
<proteinExistence type="predicted"/>
<keyword evidence="3" id="KW-1185">Reference proteome</keyword>
<feature type="compositionally biased region" description="Polar residues" evidence="1">
    <location>
        <begin position="90"/>
        <end position="99"/>
    </location>
</feature>
<dbReference type="EMBL" id="HG792034">
    <property type="protein sequence ID" value="CDM38578.1"/>
    <property type="molecule type" value="Genomic_DNA"/>
</dbReference>
<evidence type="ECO:0000256" key="1">
    <source>
        <dbReference type="SAM" id="MobiDB-lite"/>
    </source>
</evidence>
<name>W6QNS0_PENRF</name>
<organism evidence="2 3">
    <name type="scientific">Penicillium roqueforti (strain FM164)</name>
    <dbReference type="NCBI Taxonomy" id="1365484"/>
    <lineage>
        <taxon>Eukaryota</taxon>
        <taxon>Fungi</taxon>
        <taxon>Dikarya</taxon>
        <taxon>Ascomycota</taxon>
        <taxon>Pezizomycotina</taxon>
        <taxon>Eurotiomycetes</taxon>
        <taxon>Eurotiomycetidae</taxon>
        <taxon>Eurotiales</taxon>
        <taxon>Aspergillaceae</taxon>
        <taxon>Penicillium</taxon>
    </lineage>
</organism>
<feature type="region of interest" description="Disordered" evidence="1">
    <location>
        <begin position="51"/>
        <end position="105"/>
    </location>
</feature>
<accession>W6QNS0</accession>
<feature type="compositionally biased region" description="Basic and acidic residues" evidence="1">
    <location>
        <begin position="58"/>
        <end position="71"/>
    </location>
</feature>
<evidence type="ECO:0000313" key="2">
    <source>
        <dbReference type="EMBL" id="CDM38578.1"/>
    </source>
</evidence>
<dbReference type="Proteomes" id="UP000030686">
    <property type="component" value="Unassembled WGS sequence"/>
</dbReference>
<dbReference type="OrthoDB" id="4371233at2759"/>
<gene>
    <name evidence="2" type="ORF">PROQFM164_S20g000005</name>
</gene>